<dbReference type="InterPro" id="IPR016181">
    <property type="entry name" value="Acyl_CoA_acyltransferase"/>
</dbReference>
<evidence type="ECO:0000313" key="3">
    <source>
        <dbReference type="EMBL" id="KAJ3741571.1"/>
    </source>
</evidence>
<keyword evidence="4" id="KW-1185">Reference proteome</keyword>
<gene>
    <name evidence="3" type="ORF">DFH05DRAFT_1537178</name>
</gene>
<dbReference type="EMBL" id="JANVFU010000012">
    <property type="protein sequence ID" value="KAJ3741571.1"/>
    <property type="molecule type" value="Genomic_DNA"/>
</dbReference>
<feature type="compositionally biased region" description="Low complexity" evidence="1">
    <location>
        <begin position="40"/>
        <end position="53"/>
    </location>
</feature>
<dbReference type="Proteomes" id="UP001142393">
    <property type="component" value="Unassembled WGS sequence"/>
</dbReference>
<evidence type="ECO:0000259" key="2">
    <source>
        <dbReference type="Pfam" id="PF09924"/>
    </source>
</evidence>
<dbReference type="AlphaFoldDB" id="A0A9W8NVB1"/>
<proteinExistence type="predicted"/>
<dbReference type="SUPFAM" id="SSF55729">
    <property type="entry name" value="Acyl-CoA N-acyltransferases (Nat)"/>
    <property type="match status" value="1"/>
</dbReference>
<name>A0A9W8NVB1_9AGAR</name>
<feature type="domain" description="Phosphatidylglycerol lysyltransferase C-terminal" evidence="2">
    <location>
        <begin position="101"/>
        <end position="383"/>
    </location>
</feature>
<feature type="region of interest" description="Disordered" evidence="1">
    <location>
        <begin position="26"/>
        <end position="53"/>
    </location>
</feature>
<sequence>MVTTPTNSLEDTSKFFEEIIHIDQDHLYDGDDNDSDGVDDNVLSSSSPSSSSVVDKSTISSIVASYGSSSATAWLEFDRYHIWQAEPGQIKESSFPPVQGYMERKRYVFAWGDPLVSSPDALKPTSEAFIAWVKSRNLRPIWCCIGHDFEQVLVSSMGWSGVMCIHEEVLHPDHVLELTSDKVKGHTGAGLVKDLKKNLRRAEKAGVAAEEVTGRWSEEDRKQVEEGMLNWRRSKGLKGVQLASTTGQPWIDEEHRRYWVARSSGHIVGILILTPIHGPHSYLIKNAVSFPNSPRGTSEHLIHTTLQHIQADEKRLGFSITVTFGITASDHIAIVDDNGVRSGWRLTSLSKLYEQVAKGAGLLKRGEFRGKFDSEREEMYVCYPEDGLMDSFGCLSGIKNLLAVLKK</sequence>
<accession>A0A9W8NVB1</accession>
<protein>
    <recommendedName>
        <fullName evidence="2">Phosphatidylglycerol lysyltransferase C-terminal domain-containing protein</fullName>
    </recommendedName>
</protein>
<dbReference type="Pfam" id="PF09924">
    <property type="entry name" value="LPG_synthase_C"/>
    <property type="match status" value="1"/>
</dbReference>
<organism evidence="3 4">
    <name type="scientific">Lentinula detonsa</name>
    <dbReference type="NCBI Taxonomy" id="2804962"/>
    <lineage>
        <taxon>Eukaryota</taxon>
        <taxon>Fungi</taxon>
        <taxon>Dikarya</taxon>
        <taxon>Basidiomycota</taxon>
        <taxon>Agaricomycotina</taxon>
        <taxon>Agaricomycetes</taxon>
        <taxon>Agaricomycetidae</taxon>
        <taxon>Agaricales</taxon>
        <taxon>Marasmiineae</taxon>
        <taxon>Omphalotaceae</taxon>
        <taxon>Lentinula</taxon>
    </lineage>
</organism>
<evidence type="ECO:0000313" key="4">
    <source>
        <dbReference type="Proteomes" id="UP001142393"/>
    </source>
</evidence>
<dbReference type="InterPro" id="IPR024320">
    <property type="entry name" value="LPG_synthase_C"/>
</dbReference>
<feature type="compositionally biased region" description="Acidic residues" evidence="1">
    <location>
        <begin position="30"/>
        <end position="39"/>
    </location>
</feature>
<reference evidence="3 4" key="1">
    <citation type="journal article" date="2023" name="Proc. Natl. Acad. Sci. U.S.A.">
        <title>A global phylogenomic analysis of the shiitake genus Lentinula.</title>
        <authorList>
            <person name="Sierra-Patev S."/>
            <person name="Min B."/>
            <person name="Naranjo-Ortiz M."/>
            <person name="Looney B."/>
            <person name="Konkel Z."/>
            <person name="Slot J.C."/>
            <person name="Sakamoto Y."/>
            <person name="Steenwyk J.L."/>
            <person name="Rokas A."/>
            <person name="Carro J."/>
            <person name="Camarero S."/>
            <person name="Ferreira P."/>
            <person name="Molpeceres G."/>
            <person name="Ruiz-Duenas F.J."/>
            <person name="Serrano A."/>
            <person name="Henrissat B."/>
            <person name="Drula E."/>
            <person name="Hughes K.W."/>
            <person name="Mata J.L."/>
            <person name="Ishikawa N.K."/>
            <person name="Vargas-Isla R."/>
            <person name="Ushijima S."/>
            <person name="Smith C.A."/>
            <person name="Donoghue J."/>
            <person name="Ahrendt S."/>
            <person name="Andreopoulos W."/>
            <person name="He G."/>
            <person name="LaButti K."/>
            <person name="Lipzen A."/>
            <person name="Ng V."/>
            <person name="Riley R."/>
            <person name="Sandor L."/>
            <person name="Barry K."/>
            <person name="Martinez A.T."/>
            <person name="Xiao Y."/>
            <person name="Gibbons J.G."/>
            <person name="Terashima K."/>
            <person name="Grigoriev I.V."/>
            <person name="Hibbett D."/>
        </authorList>
    </citation>
    <scope>NUCLEOTIDE SEQUENCE [LARGE SCALE GENOMIC DNA]</scope>
    <source>
        <strain evidence="3 4">TFB7810</strain>
    </source>
</reference>
<comment type="caution">
    <text evidence="3">The sequence shown here is derived from an EMBL/GenBank/DDBJ whole genome shotgun (WGS) entry which is preliminary data.</text>
</comment>
<evidence type="ECO:0000256" key="1">
    <source>
        <dbReference type="SAM" id="MobiDB-lite"/>
    </source>
</evidence>